<evidence type="ECO:0000256" key="6">
    <source>
        <dbReference type="ARBA" id="ARBA00022741"/>
    </source>
</evidence>
<evidence type="ECO:0000256" key="1">
    <source>
        <dbReference type="ARBA" id="ARBA00022435"/>
    </source>
</evidence>
<dbReference type="Pfam" id="PF20423">
    <property type="entry name" value="AceK_regulatory"/>
    <property type="match status" value="1"/>
</dbReference>
<dbReference type="Proteomes" id="UP000194841">
    <property type="component" value="Unassembled WGS sequence"/>
</dbReference>
<dbReference type="EMBL" id="MWPV01000005">
    <property type="protein sequence ID" value="OUL57001.1"/>
    <property type="molecule type" value="Genomic_DNA"/>
</dbReference>
<dbReference type="AlphaFoldDB" id="A0A244CMZ0"/>
<name>A0A244CMZ0_PSEDV</name>
<dbReference type="HAMAP" id="MF_00747">
    <property type="entry name" value="AceK"/>
    <property type="match status" value="1"/>
</dbReference>
<dbReference type="PANTHER" id="PTHR39559:SF1">
    <property type="entry name" value="ISOCITRATE DEHYDROGENASE KINASE_PHOSPHATASE"/>
    <property type="match status" value="1"/>
</dbReference>
<evidence type="ECO:0000313" key="14">
    <source>
        <dbReference type="EMBL" id="OUL57001.1"/>
    </source>
</evidence>
<proteinExistence type="inferred from homology"/>
<accession>A0A244CMZ0</accession>
<keyword evidence="3 11" id="KW-0723">Serine/threonine-protein kinase</keyword>
<protein>
    <recommendedName>
        <fullName evidence="11">Isocitrate dehydrogenase kinase/phosphatase</fullName>
        <shortName evidence="11">IDH kinase/phosphatase</shortName>
        <shortName evidence="11">IDHK/P</shortName>
        <ecNumber evidence="11">2.7.11.5</ecNumber>
        <ecNumber evidence="11">3.1.3.-</ecNumber>
    </recommendedName>
</protein>
<evidence type="ECO:0000256" key="10">
    <source>
        <dbReference type="ARBA" id="ARBA00022912"/>
    </source>
</evidence>
<keyword evidence="6 11" id="KW-0547">Nucleotide-binding</keyword>
<feature type="domain" description="Isocitrate dehydrogenase kinase/phosphatase (AceK) kinase" evidence="12">
    <location>
        <begin position="326"/>
        <end position="579"/>
    </location>
</feature>
<dbReference type="PANTHER" id="PTHR39559">
    <property type="match status" value="1"/>
</dbReference>
<keyword evidence="1 11" id="KW-0329">Glyoxylate bypass</keyword>
<keyword evidence="10 11" id="KW-0904">Protein phosphatase</keyword>
<evidence type="ECO:0000256" key="9">
    <source>
        <dbReference type="ARBA" id="ARBA00022840"/>
    </source>
</evidence>
<gene>
    <name evidence="11" type="primary">aceK</name>
    <name evidence="14" type="ORF">B1199_16690</name>
</gene>
<dbReference type="EC" id="3.1.3.-" evidence="11"/>
<dbReference type="GO" id="GO:0004674">
    <property type="term" value="F:protein serine/threonine kinase activity"/>
    <property type="evidence" value="ECO:0007669"/>
    <property type="project" value="UniProtKB-KW"/>
</dbReference>
<keyword evidence="9 11" id="KW-0067">ATP-binding</keyword>
<comment type="function">
    <text evidence="11">Bifunctional enzyme which can phosphorylate or dephosphorylate isocitrate dehydrogenase (IDH) on a specific serine residue. This is a regulatory mechanism which enables bacteria to bypass the Krebs cycle via the glyoxylate shunt in response to the source of carbon. When bacteria are grown on glucose, IDH is fully active and unphosphorylated, but when grown on acetate or ethanol, the activity of IDH declines drastically concomitant with its phosphorylation.</text>
</comment>
<dbReference type="InterPro" id="IPR046855">
    <property type="entry name" value="AceK_kinase"/>
</dbReference>
<feature type="binding site" evidence="11">
    <location>
        <position position="350"/>
    </location>
    <ligand>
        <name>ATP</name>
        <dbReference type="ChEBI" id="CHEBI:30616"/>
    </ligand>
</feature>
<keyword evidence="2 11" id="KW-0963">Cytoplasm</keyword>
<dbReference type="GO" id="GO:0016208">
    <property type="term" value="F:AMP binding"/>
    <property type="evidence" value="ECO:0007669"/>
    <property type="project" value="TreeGrafter"/>
</dbReference>
<comment type="caution">
    <text evidence="14">The sequence shown here is derived from an EMBL/GenBank/DDBJ whole genome shotgun (WGS) entry which is preliminary data.</text>
</comment>
<evidence type="ECO:0000256" key="11">
    <source>
        <dbReference type="HAMAP-Rule" id="MF_00747"/>
    </source>
</evidence>
<dbReference type="Pfam" id="PF06315">
    <property type="entry name" value="AceK_kinase"/>
    <property type="match status" value="1"/>
</dbReference>
<feature type="domain" description="Isocitrate dehydrogenase kinase/phosphatase (AceK) regulatory" evidence="13">
    <location>
        <begin position="18"/>
        <end position="316"/>
    </location>
</feature>
<organism evidence="14 15">
    <name type="scientific">Pseudoalteromonas ulvae</name>
    <dbReference type="NCBI Taxonomy" id="107327"/>
    <lineage>
        <taxon>Bacteria</taxon>
        <taxon>Pseudomonadati</taxon>
        <taxon>Pseudomonadota</taxon>
        <taxon>Gammaproteobacteria</taxon>
        <taxon>Alteromonadales</taxon>
        <taxon>Pseudoalteromonadaceae</taxon>
        <taxon>Pseudoalteromonas</taxon>
    </lineage>
</organism>
<evidence type="ECO:0000256" key="4">
    <source>
        <dbReference type="ARBA" id="ARBA00022532"/>
    </source>
</evidence>
<evidence type="ECO:0000259" key="13">
    <source>
        <dbReference type="Pfam" id="PF20423"/>
    </source>
</evidence>
<dbReference type="GO" id="GO:0006006">
    <property type="term" value="P:glucose metabolic process"/>
    <property type="evidence" value="ECO:0007669"/>
    <property type="project" value="InterPro"/>
</dbReference>
<dbReference type="GO" id="GO:0005524">
    <property type="term" value="F:ATP binding"/>
    <property type="evidence" value="ECO:0007669"/>
    <property type="project" value="UniProtKB-UniRule"/>
</dbReference>
<dbReference type="PIRSF" id="PIRSF000719">
    <property type="entry name" value="AceK"/>
    <property type="match status" value="1"/>
</dbReference>
<comment type="catalytic activity">
    <reaction evidence="11">
        <text>L-seryl-[isocitrate dehydrogenase] + ATP = O-phospho-L-seryl-[isocitrate dehydrogenase] + ADP + H(+)</text>
        <dbReference type="Rhea" id="RHEA:43540"/>
        <dbReference type="Rhea" id="RHEA-COMP:10605"/>
        <dbReference type="Rhea" id="RHEA-COMP:10606"/>
        <dbReference type="ChEBI" id="CHEBI:15378"/>
        <dbReference type="ChEBI" id="CHEBI:29999"/>
        <dbReference type="ChEBI" id="CHEBI:30616"/>
        <dbReference type="ChEBI" id="CHEBI:83421"/>
        <dbReference type="ChEBI" id="CHEBI:456216"/>
        <dbReference type="EC" id="2.7.11.5"/>
    </reaction>
</comment>
<dbReference type="GO" id="GO:0004721">
    <property type="term" value="F:phosphoprotein phosphatase activity"/>
    <property type="evidence" value="ECO:0007669"/>
    <property type="project" value="UniProtKB-KW"/>
</dbReference>
<keyword evidence="8 11" id="KW-0378">Hydrolase</keyword>
<dbReference type="GO" id="GO:0006097">
    <property type="term" value="P:glyoxylate cycle"/>
    <property type="evidence" value="ECO:0007669"/>
    <property type="project" value="UniProtKB-UniRule"/>
</dbReference>
<evidence type="ECO:0000256" key="8">
    <source>
        <dbReference type="ARBA" id="ARBA00022801"/>
    </source>
</evidence>
<evidence type="ECO:0000313" key="15">
    <source>
        <dbReference type="Proteomes" id="UP000194841"/>
    </source>
</evidence>
<keyword evidence="15" id="KW-1185">Reference proteome</keyword>
<dbReference type="EC" id="2.7.11.5" evidence="11"/>
<dbReference type="GO" id="GO:0005737">
    <property type="term" value="C:cytoplasm"/>
    <property type="evidence" value="ECO:0007669"/>
    <property type="project" value="UniProtKB-SubCell"/>
</dbReference>
<evidence type="ECO:0000256" key="7">
    <source>
        <dbReference type="ARBA" id="ARBA00022777"/>
    </source>
</evidence>
<dbReference type="InterPro" id="IPR010452">
    <property type="entry name" value="Isocitrate_DH_AceK"/>
</dbReference>
<evidence type="ECO:0000256" key="5">
    <source>
        <dbReference type="ARBA" id="ARBA00022679"/>
    </source>
</evidence>
<evidence type="ECO:0000256" key="3">
    <source>
        <dbReference type="ARBA" id="ARBA00022527"/>
    </source>
</evidence>
<keyword evidence="4 11" id="KW-0816">Tricarboxylic acid cycle</keyword>
<dbReference type="InterPro" id="IPR046854">
    <property type="entry name" value="AceK_regulatory"/>
</dbReference>
<keyword evidence="5 11" id="KW-0808">Transferase</keyword>
<sequence length="589" mass="68207">MTQLQITSLEQGVSAKVARSILASFEAMFAEFLNITLGAQARFEQAQWQGVQQAMRDRLKVYEAKVAVAKIAVSTIAFDCLDDSKMWHQAKRYYAQLVSEHDNDAISQTFFNSVFGSIRGHNKIRDVHLFILKRQYRPLNRSRDAIESTLPASSNLTQTLTLLLQQFHFRLPYEDSVRDIHLLNDAVIEHFQHAYFSEVTPHWCMQYGNSLFFRNKAAYIIGTLQYLDGAPIPFAIALLNNEEGEIFIDSIMLGDAQLSMLFGFARTYFMVDTDKPQAYVEYLSRLLPNKERFELFNAIGFIKHAKTEFYRFKVDSTRKMPADEYYCNAAGIKGMVMTVFTTEHSDYVYKVIRDKFVAPKQITRQQVMEKYDFVKNADRVGRLVDTHEFRYLAFDLSRFSPSLLAQLQHDAGQSVVISGNALILKHVYVERKMTPLNLYIQWASNLELAQVMYEYGLAIKELAAANIFPGDMLMKNFGVTRWGRVVFYDYDEICPLTECHFRTLPVPNNQYQRLAEAPWFLIDDNDIFPEQFPVFFTGHPAAKQLFERYHADLYTPEFWINIQHSINQGAIADVFPYEQTARFSRKDTV</sequence>
<dbReference type="NCBIfam" id="NF002804">
    <property type="entry name" value="PRK02946.1"/>
    <property type="match status" value="1"/>
</dbReference>
<dbReference type="GO" id="GO:0008772">
    <property type="term" value="F:[isocitrate dehydrogenase (NADP+)] kinase activity"/>
    <property type="evidence" value="ECO:0007669"/>
    <property type="project" value="UniProtKB-UniRule"/>
</dbReference>
<dbReference type="GO" id="GO:0006099">
    <property type="term" value="P:tricarboxylic acid cycle"/>
    <property type="evidence" value="ECO:0007669"/>
    <property type="project" value="UniProtKB-UniRule"/>
</dbReference>
<feature type="active site" evidence="11">
    <location>
        <position position="385"/>
    </location>
</feature>
<keyword evidence="7 11" id="KW-0418">Kinase</keyword>
<dbReference type="OrthoDB" id="5287793at2"/>
<evidence type="ECO:0000259" key="12">
    <source>
        <dbReference type="Pfam" id="PF06315"/>
    </source>
</evidence>
<dbReference type="RefSeq" id="WP_086745255.1">
    <property type="nucleotide sequence ID" value="NZ_MWPV01000005.1"/>
</dbReference>
<feature type="binding site" evidence="11">
    <location>
        <begin position="329"/>
        <end position="335"/>
    </location>
    <ligand>
        <name>ATP</name>
        <dbReference type="ChEBI" id="CHEBI:30616"/>
    </ligand>
</feature>
<comment type="subcellular location">
    <subcellularLocation>
        <location evidence="11">Cytoplasm</location>
    </subcellularLocation>
</comment>
<comment type="similarity">
    <text evidence="11">Belongs to the AceK family.</text>
</comment>
<evidence type="ECO:0000256" key="2">
    <source>
        <dbReference type="ARBA" id="ARBA00022490"/>
    </source>
</evidence>
<reference evidence="14 15" key="1">
    <citation type="submission" date="2017-02" db="EMBL/GenBank/DDBJ databases">
        <title>Pseudoalteromonas ulvae TC14 Genome.</title>
        <authorList>
            <person name="Molmeret M."/>
        </authorList>
    </citation>
    <scope>NUCLEOTIDE SEQUENCE [LARGE SCALE GENOMIC DNA]</scope>
    <source>
        <strain evidence="14">TC14</strain>
    </source>
</reference>